<dbReference type="EMBL" id="JFKA01000011">
    <property type="protein sequence ID" value="OSQ36443.1"/>
    <property type="molecule type" value="Genomic_DNA"/>
</dbReference>
<dbReference type="Proteomes" id="UP000193391">
    <property type="component" value="Unassembled WGS sequence"/>
</dbReference>
<name>A0A1Y2KWE3_9PROT</name>
<reference evidence="1 2" key="1">
    <citation type="submission" date="2014-03" db="EMBL/GenBank/DDBJ databases">
        <title>The draft genome sequence of Thalassospira mesophila JCM 18969.</title>
        <authorList>
            <person name="Lai Q."/>
            <person name="Shao Z."/>
        </authorList>
    </citation>
    <scope>NUCLEOTIDE SEQUENCE [LARGE SCALE GENOMIC DNA]</scope>
    <source>
        <strain evidence="1 2">JCM 18969</strain>
    </source>
</reference>
<dbReference type="AlphaFoldDB" id="A0A1Y2KWE3"/>
<evidence type="ECO:0000313" key="1">
    <source>
        <dbReference type="EMBL" id="OSQ36443.1"/>
    </source>
</evidence>
<gene>
    <name evidence="1" type="ORF">TMES_18330</name>
</gene>
<evidence type="ECO:0000313" key="2">
    <source>
        <dbReference type="Proteomes" id="UP000193391"/>
    </source>
</evidence>
<accession>A0A1Y2KWE3</accession>
<protein>
    <submittedName>
        <fullName evidence="1">Uncharacterized protein</fullName>
    </submittedName>
</protein>
<comment type="caution">
    <text evidence="1">The sequence shown here is derived from an EMBL/GenBank/DDBJ whole genome shotgun (WGS) entry which is preliminary data.</text>
</comment>
<proteinExistence type="predicted"/>
<sequence>MNSRFASLKNPGWQAQNATTGMKYAEHTHCAATKHSPQIRNGPGSLCAQYMTRLTPAKRSLC</sequence>
<organism evidence="1 2">
    <name type="scientific">Thalassospira mesophila</name>
    <dbReference type="NCBI Taxonomy" id="1293891"/>
    <lineage>
        <taxon>Bacteria</taxon>
        <taxon>Pseudomonadati</taxon>
        <taxon>Pseudomonadota</taxon>
        <taxon>Alphaproteobacteria</taxon>
        <taxon>Rhodospirillales</taxon>
        <taxon>Thalassospiraceae</taxon>
        <taxon>Thalassospira</taxon>
    </lineage>
</organism>
<keyword evidence="2" id="KW-1185">Reference proteome</keyword>
<dbReference type="STRING" id="1293891.TMES_18330"/>